<comment type="caution">
    <text evidence="7">The sequence shown here is derived from an EMBL/GenBank/DDBJ whole genome shotgun (WGS) entry which is preliminary data.</text>
</comment>
<dbReference type="InterPro" id="IPR051913">
    <property type="entry name" value="GH2_Domain-Containing"/>
</dbReference>
<evidence type="ECO:0000256" key="1">
    <source>
        <dbReference type="ARBA" id="ARBA00007401"/>
    </source>
</evidence>
<evidence type="ECO:0000313" key="8">
    <source>
        <dbReference type="Proteomes" id="UP001321047"/>
    </source>
</evidence>
<evidence type="ECO:0000259" key="5">
    <source>
        <dbReference type="Pfam" id="PF02836"/>
    </source>
</evidence>
<evidence type="ECO:0000259" key="6">
    <source>
        <dbReference type="Pfam" id="PF02837"/>
    </source>
</evidence>
<dbReference type="Proteomes" id="UP001321047">
    <property type="component" value="Unassembled WGS sequence"/>
</dbReference>
<dbReference type="InterPro" id="IPR013783">
    <property type="entry name" value="Ig-like_fold"/>
</dbReference>
<dbReference type="Pfam" id="PF02837">
    <property type="entry name" value="Glyco_hydro_2_N"/>
    <property type="match status" value="1"/>
</dbReference>
<dbReference type="Gene3D" id="2.60.120.260">
    <property type="entry name" value="Galactose-binding domain-like"/>
    <property type="match status" value="1"/>
</dbReference>
<feature type="domain" description="Glycosyl hydrolases family 2 sugar binding" evidence="6">
    <location>
        <begin position="18"/>
        <end position="175"/>
    </location>
</feature>
<comment type="similarity">
    <text evidence="1">Belongs to the glycosyl hydrolase 2 family.</text>
</comment>
<dbReference type="GO" id="GO:0004553">
    <property type="term" value="F:hydrolase activity, hydrolyzing O-glycosyl compounds"/>
    <property type="evidence" value="ECO:0007669"/>
    <property type="project" value="InterPro"/>
</dbReference>
<feature type="domain" description="Glycoside hydrolase family 2 catalytic" evidence="5">
    <location>
        <begin position="280"/>
        <end position="502"/>
    </location>
</feature>
<dbReference type="InterPro" id="IPR036156">
    <property type="entry name" value="Beta-gal/glucu_dom_sf"/>
</dbReference>
<dbReference type="Pfam" id="PF00703">
    <property type="entry name" value="Glyco_hydro_2"/>
    <property type="match status" value="1"/>
</dbReference>
<evidence type="ECO:0000259" key="4">
    <source>
        <dbReference type="Pfam" id="PF00703"/>
    </source>
</evidence>
<dbReference type="Gene3D" id="3.20.20.80">
    <property type="entry name" value="Glycosidases"/>
    <property type="match status" value="1"/>
</dbReference>
<dbReference type="SUPFAM" id="SSF51445">
    <property type="entry name" value="(Trans)glycosidases"/>
    <property type="match status" value="1"/>
</dbReference>
<proteinExistence type="inferred from homology"/>
<dbReference type="PANTHER" id="PTHR42732:SF3">
    <property type="entry name" value="HYDROLASE"/>
    <property type="match status" value="1"/>
</dbReference>
<sequence>MTIHQTQPEQHTTYRSSKTLSGQWTFRLDPEDEGVSHDWQTTEHEWPIDDCHSVTVPHAWQELEIARDYTGVAWYRRSIDVDDSNWTEKAALIRFGAVDYETTLWVNGVQCGTNRDGYLPFAFEVSDALVPGENTITVRVKDPEDSSEIPHGKQGAPWYQRVSGIWQDVTLETVPKTRIDRIRATPNLDTDNARIDIDLVGVEEPGALTASVRVARDGEDVATAETEIDGEGSAATTVSIDDPDYWSPESPTLYDVTVELLRDGRVVDRYEDYFGMRSIESRDGQLYLNGEPRYIRGALDQGYYPETLYRPFDEDLFEHEIRTAKELGFNLLRKHIKPAHPDFLELADRLGILVWEEPANPTVHTERSKNEVREQIHGLIERDYNRPSVIIWSLYNEEWGIGNPQGLDEETSLWEDEWKQEYLEALYEEAKSWDPTRLVCDNSGWAHVATDINDYHQYFVSPDRADAWADNIEWMTSTPWENYAATVTDPEDAPLIVSEFGTWGMCDLPAIEEYYGETPPWFDYDFFDDPIKRPAGVYDRFQETTLPAVFDDWASLAETWQHREFRSNKDVIEQMRLHDGVAGYVMTEFTDIEWEFNGVLDYRREQKAFHDEFAAVNAPTSVVAAVNHAQWGGESVPVDVTIVNDTVETGRAVLEYELEGVEASIDADVLEMEYAAFEPTTFAEAATISLPDVESATTVDLTVTAETDTGTVSTTERITVVPRSVSPHDHAIHVPEHNHQLGARLAGARYTLVDDPQVADVIVTTGTDHGLLELIAESGTAVLILPPAHEGAPHTELFDYTTLSEGESWNLVSSLFAHDSPLLDGLGGDHRPDWAFEGLYPTAVASDLGPEDAVHVDYVEGWIANWASPLVTRDHGDGRVCSCTFRLTDQYGEHPTATALLDRLVEHLATDSGVIPDTR</sequence>
<dbReference type="InterPro" id="IPR006104">
    <property type="entry name" value="Glyco_hydro_2_N"/>
</dbReference>
<dbReference type="InterPro" id="IPR006102">
    <property type="entry name" value="Ig-like_GH2"/>
</dbReference>
<gene>
    <name evidence="7" type="ORF">OB919_04795</name>
</gene>
<evidence type="ECO:0000256" key="3">
    <source>
        <dbReference type="ARBA" id="ARBA00023295"/>
    </source>
</evidence>
<dbReference type="GO" id="GO:0005975">
    <property type="term" value="P:carbohydrate metabolic process"/>
    <property type="evidence" value="ECO:0007669"/>
    <property type="project" value="InterPro"/>
</dbReference>
<dbReference type="PANTHER" id="PTHR42732">
    <property type="entry name" value="BETA-GALACTOSIDASE"/>
    <property type="match status" value="1"/>
</dbReference>
<protein>
    <submittedName>
        <fullName evidence="7">Beta-galactosidase</fullName>
    </submittedName>
</protein>
<dbReference type="InterPro" id="IPR017853">
    <property type="entry name" value="GH"/>
</dbReference>
<dbReference type="AlphaFoldDB" id="A0AAP2Z705"/>
<dbReference type="InterPro" id="IPR008979">
    <property type="entry name" value="Galactose-bd-like_sf"/>
</dbReference>
<dbReference type="Pfam" id="PF02836">
    <property type="entry name" value="Glyco_hydro_2_C"/>
    <property type="match status" value="1"/>
</dbReference>
<evidence type="ECO:0000313" key="7">
    <source>
        <dbReference type="EMBL" id="MCU4751305.1"/>
    </source>
</evidence>
<feature type="domain" description="Glycoside hydrolase family 2 immunoglobulin-like beta-sandwich" evidence="4">
    <location>
        <begin position="177"/>
        <end position="277"/>
    </location>
</feature>
<keyword evidence="3" id="KW-0326">Glycosidase</keyword>
<dbReference type="SUPFAM" id="SSF49785">
    <property type="entry name" value="Galactose-binding domain-like"/>
    <property type="match status" value="1"/>
</dbReference>
<organism evidence="7 8">
    <name type="scientific">Natronosalvus hydrolyticus</name>
    <dbReference type="NCBI Taxonomy" id="2979988"/>
    <lineage>
        <taxon>Archaea</taxon>
        <taxon>Methanobacteriati</taxon>
        <taxon>Methanobacteriota</taxon>
        <taxon>Stenosarchaea group</taxon>
        <taxon>Halobacteria</taxon>
        <taxon>Halobacteriales</taxon>
        <taxon>Natrialbaceae</taxon>
        <taxon>Natronosalvus</taxon>
    </lineage>
</organism>
<reference evidence="7 8" key="1">
    <citation type="submission" date="2022-09" db="EMBL/GenBank/DDBJ databases">
        <title>Enrichment on poylsaccharides allowed isolation of novel metabolic and taxonomic groups of Haloarchaea.</title>
        <authorList>
            <person name="Sorokin D.Y."/>
            <person name="Elcheninov A.G."/>
            <person name="Khizhniak T.V."/>
            <person name="Kolganova T.V."/>
            <person name="Kublanov I.V."/>
        </authorList>
    </citation>
    <scope>NUCLEOTIDE SEQUENCE [LARGE SCALE GENOMIC DNA]</scope>
    <source>
        <strain evidence="7 8">AArc-curdl1</strain>
    </source>
</reference>
<evidence type="ECO:0000256" key="2">
    <source>
        <dbReference type="ARBA" id="ARBA00022801"/>
    </source>
</evidence>
<dbReference type="RefSeq" id="WP_342806933.1">
    <property type="nucleotide sequence ID" value="NZ_JAOPJZ010000002.1"/>
</dbReference>
<keyword evidence="8" id="KW-1185">Reference proteome</keyword>
<accession>A0AAP2Z705</accession>
<keyword evidence="2" id="KW-0378">Hydrolase</keyword>
<dbReference type="Gene3D" id="2.60.40.10">
    <property type="entry name" value="Immunoglobulins"/>
    <property type="match status" value="1"/>
</dbReference>
<name>A0AAP2Z705_9EURY</name>
<dbReference type="EMBL" id="JAOPJZ010000002">
    <property type="protein sequence ID" value="MCU4751305.1"/>
    <property type="molecule type" value="Genomic_DNA"/>
</dbReference>
<dbReference type="SUPFAM" id="SSF49303">
    <property type="entry name" value="beta-Galactosidase/glucuronidase domain"/>
    <property type="match status" value="1"/>
</dbReference>
<dbReference type="InterPro" id="IPR006103">
    <property type="entry name" value="Glyco_hydro_2_cat"/>
</dbReference>